<evidence type="ECO:0000256" key="4">
    <source>
        <dbReference type="ARBA" id="ARBA00023235"/>
    </source>
</evidence>
<dbReference type="EMBL" id="FRXO01000003">
    <property type="protein sequence ID" value="SHO64934.1"/>
    <property type="molecule type" value="Genomic_DNA"/>
</dbReference>
<comment type="similarity">
    <text evidence="2 5">Belongs to the pseudouridine synthase TruB family. Type 1 subfamily.</text>
</comment>
<evidence type="ECO:0000256" key="1">
    <source>
        <dbReference type="ARBA" id="ARBA00000385"/>
    </source>
</evidence>
<dbReference type="CDD" id="cd02573">
    <property type="entry name" value="PseudoU_synth_EcTruB"/>
    <property type="match status" value="1"/>
</dbReference>
<dbReference type="Gene3D" id="3.30.2350.10">
    <property type="entry name" value="Pseudouridine synthase"/>
    <property type="match status" value="1"/>
</dbReference>
<feature type="compositionally biased region" description="Low complexity" evidence="6">
    <location>
        <begin position="19"/>
        <end position="29"/>
    </location>
</feature>
<dbReference type="OrthoDB" id="9802309at2"/>
<accession>A0A1M7ZJ66</accession>
<evidence type="ECO:0000313" key="10">
    <source>
        <dbReference type="Proteomes" id="UP000186406"/>
    </source>
</evidence>
<evidence type="ECO:0000256" key="5">
    <source>
        <dbReference type="HAMAP-Rule" id="MF_01080"/>
    </source>
</evidence>
<dbReference type="RefSeq" id="WP_073627915.1">
    <property type="nucleotide sequence ID" value="NZ_FRXO01000003.1"/>
</dbReference>
<keyword evidence="3 5" id="KW-0819">tRNA processing</keyword>
<dbReference type="InterPro" id="IPR014780">
    <property type="entry name" value="tRNA_psdUridine_synth_TruB"/>
</dbReference>
<dbReference type="PANTHER" id="PTHR13767:SF2">
    <property type="entry name" value="PSEUDOURIDYLATE SYNTHASE TRUB1"/>
    <property type="match status" value="1"/>
</dbReference>
<dbReference type="InterPro" id="IPR020103">
    <property type="entry name" value="PsdUridine_synth_cat_dom_sf"/>
</dbReference>
<evidence type="ECO:0000256" key="3">
    <source>
        <dbReference type="ARBA" id="ARBA00022694"/>
    </source>
</evidence>
<evidence type="ECO:0000313" key="9">
    <source>
        <dbReference type="EMBL" id="SHO64934.1"/>
    </source>
</evidence>
<feature type="compositionally biased region" description="Basic residues" evidence="6">
    <location>
        <begin position="38"/>
        <end position="48"/>
    </location>
</feature>
<dbReference type="PANTHER" id="PTHR13767">
    <property type="entry name" value="TRNA-PSEUDOURIDINE SYNTHASE"/>
    <property type="match status" value="1"/>
</dbReference>
<proteinExistence type="inferred from homology"/>
<keyword evidence="10" id="KW-1185">Reference proteome</keyword>
<organism evidence="9 10">
    <name type="scientific">Pseudoxanthobacter soli DSM 19599</name>
    <dbReference type="NCBI Taxonomy" id="1123029"/>
    <lineage>
        <taxon>Bacteria</taxon>
        <taxon>Pseudomonadati</taxon>
        <taxon>Pseudomonadota</taxon>
        <taxon>Alphaproteobacteria</taxon>
        <taxon>Hyphomicrobiales</taxon>
        <taxon>Segnochrobactraceae</taxon>
        <taxon>Pseudoxanthobacter</taxon>
    </lineage>
</organism>
<evidence type="ECO:0000259" key="7">
    <source>
        <dbReference type="Pfam" id="PF01509"/>
    </source>
</evidence>
<dbReference type="InterPro" id="IPR032819">
    <property type="entry name" value="TruB_C"/>
</dbReference>
<evidence type="ECO:0000256" key="6">
    <source>
        <dbReference type="SAM" id="MobiDB-lite"/>
    </source>
</evidence>
<feature type="region of interest" description="Disordered" evidence="6">
    <location>
        <begin position="1"/>
        <end position="51"/>
    </location>
</feature>
<dbReference type="GO" id="GO:0031119">
    <property type="term" value="P:tRNA pseudouridine synthesis"/>
    <property type="evidence" value="ECO:0007669"/>
    <property type="project" value="UniProtKB-UniRule"/>
</dbReference>
<comment type="catalytic activity">
    <reaction evidence="1 5">
        <text>uridine(55) in tRNA = pseudouridine(55) in tRNA</text>
        <dbReference type="Rhea" id="RHEA:42532"/>
        <dbReference type="Rhea" id="RHEA-COMP:10101"/>
        <dbReference type="Rhea" id="RHEA-COMP:10102"/>
        <dbReference type="ChEBI" id="CHEBI:65314"/>
        <dbReference type="ChEBI" id="CHEBI:65315"/>
        <dbReference type="EC" id="5.4.99.25"/>
    </reaction>
</comment>
<keyword evidence="4 5" id="KW-0413">Isomerase</keyword>
<dbReference type="AlphaFoldDB" id="A0A1M7ZJ66"/>
<name>A0A1M7ZJ66_9HYPH</name>
<dbReference type="STRING" id="1123029.SAMN02745172_01913"/>
<dbReference type="SUPFAM" id="SSF55120">
    <property type="entry name" value="Pseudouridine synthase"/>
    <property type="match status" value="1"/>
</dbReference>
<dbReference type="GO" id="GO:1990481">
    <property type="term" value="P:mRNA pseudouridine synthesis"/>
    <property type="evidence" value="ECO:0007669"/>
    <property type="project" value="TreeGrafter"/>
</dbReference>
<protein>
    <recommendedName>
        <fullName evidence="5">tRNA pseudouridine synthase B</fullName>
        <ecNumber evidence="5">5.4.99.25</ecNumber>
    </recommendedName>
    <alternativeName>
        <fullName evidence="5">tRNA pseudouridine(55) synthase</fullName>
        <shortName evidence="5">Psi55 synthase</shortName>
    </alternativeName>
    <alternativeName>
        <fullName evidence="5">tRNA pseudouridylate synthase</fullName>
    </alternativeName>
    <alternativeName>
        <fullName evidence="5">tRNA-uridine isomerase</fullName>
    </alternativeName>
</protein>
<dbReference type="Pfam" id="PF01509">
    <property type="entry name" value="TruB_N"/>
    <property type="match status" value="1"/>
</dbReference>
<gene>
    <name evidence="5" type="primary">truB</name>
    <name evidence="9" type="ORF">SAMN02745172_01913</name>
</gene>
<comment type="function">
    <text evidence="5">Responsible for synthesis of pseudouridine from uracil-55 in the psi GC loop of transfer RNAs.</text>
</comment>
<dbReference type="InterPro" id="IPR002501">
    <property type="entry name" value="PsdUridine_synth_N"/>
</dbReference>
<sequence>MSVDDIDNAGADLRDDGAAEGQQAGQQVGESRDGGRGGRGRQQRRRPRREINGWLILDKPLGMTSTEAVGAVKRFYQAAKAGHAGTLDPLASGALPIAFGEATKTVPYVVDGRKVYRFTVRWGIETDTDDAEGRPVATSDARPTPAEIEALLPEFVGEIQQVPPQYSAIKIGGERAYDLARDGEVVEIAARTVEIHRLAIVGLPDADHVEIEAECGKGTYVRSLARDFGRRLGCRGHVSALRRLMVGPFDETDLVPFDTVAAAAESEDPAAALAALLRPVEDGLSELLEVAMSSVDASRLRRGQSVLLRGRGAPVKTEAAYATSAGRLVALGSIEAGEFVPRRVFNYSTPEQGLSRR</sequence>
<dbReference type="GO" id="GO:0160148">
    <property type="term" value="F:tRNA pseudouridine(55) synthase activity"/>
    <property type="evidence" value="ECO:0007669"/>
    <property type="project" value="UniProtKB-EC"/>
</dbReference>
<reference evidence="9 10" key="1">
    <citation type="submission" date="2016-12" db="EMBL/GenBank/DDBJ databases">
        <authorList>
            <person name="Song W.-J."/>
            <person name="Kurnit D.M."/>
        </authorList>
    </citation>
    <scope>NUCLEOTIDE SEQUENCE [LARGE SCALE GENOMIC DNA]</scope>
    <source>
        <strain evidence="9 10">DSM 19599</strain>
    </source>
</reference>
<dbReference type="GO" id="GO:0003723">
    <property type="term" value="F:RNA binding"/>
    <property type="evidence" value="ECO:0007669"/>
    <property type="project" value="InterPro"/>
</dbReference>
<evidence type="ECO:0000256" key="2">
    <source>
        <dbReference type="ARBA" id="ARBA00005642"/>
    </source>
</evidence>
<feature type="domain" description="Pseudouridine synthase II N-terminal" evidence="7">
    <location>
        <begin position="73"/>
        <end position="221"/>
    </location>
</feature>
<dbReference type="NCBIfam" id="TIGR00431">
    <property type="entry name" value="TruB"/>
    <property type="match status" value="1"/>
</dbReference>
<dbReference type="Proteomes" id="UP000186406">
    <property type="component" value="Unassembled WGS sequence"/>
</dbReference>
<evidence type="ECO:0000259" key="8">
    <source>
        <dbReference type="Pfam" id="PF16198"/>
    </source>
</evidence>
<dbReference type="EC" id="5.4.99.25" evidence="5"/>
<dbReference type="HAMAP" id="MF_01080">
    <property type="entry name" value="TruB_bact"/>
    <property type="match status" value="1"/>
</dbReference>
<feature type="domain" description="tRNA pseudouridylate synthase B C-terminal" evidence="8">
    <location>
        <begin position="222"/>
        <end position="284"/>
    </location>
</feature>
<dbReference type="Pfam" id="PF16198">
    <property type="entry name" value="TruB_C_2"/>
    <property type="match status" value="1"/>
</dbReference>
<feature type="active site" description="Nucleophile" evidence="5">
    <location>
        <position position="88"/>
    </location>
</feature>